<sequence length="221" mass="23890">MAYEFLSADTAMHAEDSPWDDAPGHTEEAGWARMAGEYTNAGYREGITAGKEAALQEGFDAAFARVGVPLGRQLGVLRGTCAALVAFLASSSSSSSSSPSDPTARMEVQTYLEEAREIQTQLARVRFSDVDPGDEEAERHAREHAGEDEGLGVEMEMVGGDEGAERRRVEAVEDMLERMGVDGREGERGKGRGRPTVGDVRRLRERLEGLLESVGVEVDLS</sequence>
<dbReference type="Pfam" id="PF09811">
    <property type="entry name" value="Yae1_N"/>
    <property type="match status" value="1"/>
</dbReference>
<dbReference type="KEGG" id="gtr:GLOTRDRAFT_130096"/>
<comment type="similarity">
    <text evidence="3">Belongs to the YAE1 family.</text>
</comment>
<evidence type="ECO:0000256" key="1">
    <source>
        <dbReference type="ARBA" id="ARBA00004123"/>
    </source>
</evidence>
<comment type="subcellular location">
    <subcellularLocation>
        <location evidence="2">Cytoplasm</location>
    </subcellularLocation>
    <subcellularLocation>
        <location evidence="1">Nucleus</location>
    </subcellularLocation>
</comment>
<feature type="compositionally biased region" description="Basic and acidic residues" evidence="8">
    <location>
        <begin position="137"/>
        <end position="147"/>
    </location>
</feature>
<feature type="domain" description="Essential protein Yae1 N-terminal" evidence="9">
    <location>
        <begin position="42"/>
        <end position="81"/>
    </location>
</feature>
<evidence type="ECO:0000256" key="4">
    <source>
        <dbReference type="ARBA" id="ARBA00017286"/>
    </source>
</evidence>
<evidence type="ECO:0000313" key="10">
    <source>
        <dbReference type="EMBL" id="EPQ54949.1"/>
    </source>
</evidence>
<dbReference type="GO" id="GO:0005634">
    <property type="term" value="C:nucleus"/>
    <property type="evidence" value="ECO:0007669"/>
    <property type="project" value="UniProtKB-SubCell"/>
</dbReference>
<accession>S7RPY5</accession>
<protein>
    <recommendedName>
        <fullName evidence="5">Protein YAE1</fullName>
    </recommendedName>
    <alternativeName>
        <fullName evidence="4">Protein yae1</fullName>
    </alternativeName>
</protein>
<dbReference type="GeneID" id="19302051"/>
<reference evidence="10 11" key="1">
    <citation type="journal article" date="2012" name="Science">
        <title>The Paleozoic origin of enzymatic lignin decomposition reconstructed from 31 fungal genomes.</title>
        <authorList>
            <person name="Floudas D."/>
            <person name="Binder M."/>
            <person name="Riley R."/>
            <person name="Barry K."/>
            <person name="Blanchette R.A."/>
            <person name="Henrissat B."/>
            <person name="Martinez A.T."/>
            <person name="Otillar R."/>
            <person name="Spatafora J.W."/>
            <person name="Yadav J.S."/>
            <person name="Aerts A."/>
            <person name="Benoit I."/>
            <person name="Boyd A."/>
            <person name="Carlson A."/>
            <person name="Copeland A."/>
            <person name="Coutinho P.M."/>
            <person name="de Vries R.P."/>
            <person name="Ferreira P."/>
            <person name="Findley K."/>
            <person name="Foster B."/>
            <person name="Gaskell J."/>
            <person name="Glotzer D."/>
            <person name="Gorecki P."/>
            <person name="Heitman J."/>
            <person name="Hesse C."/>
            <person name="Hori C."/>
            <person name="Igarashi K."/>
            <person name="Jurgens J.A."/>
            <person name="Kallen N."/>
            <person name="Kersten P."/>
            <person name="Kohler A."/>
            <person name="Kuees U."/>
            <person name="Kumar T.K.A."/>
            <person name="Kuo A."/>
            <person name="LaButti K."/>
            <person name="Larrondo L.F."/>
            <person name="Lindquist E."/>
            <person name="Ling A."/>
            <person name="Lombard V."/>
            <person name="Lucas S."/>
            <person name="Lundell T."/>
            <person name="Martin R."/>
            <person name="McLaughlin D.J."/>
            <person name="Morgenstern I."/>
            <person name="Morin E."/>
            <person name="Murat C."/>
            <person name="Nagy L.G."/>
            <person name="Nolan M."/>
            <person name="Ohm R.A."/>
            <person name="Patyshakuliyeva A."/>
            <person name="Rokas A."/>
            <person name="Ruiz-Duenas F.J."/>
            <person name="Sabat G."/>
            <person name="Salamov A."/>
            <person name="Samejima M."/>
            <person name="Schmutz J."/>
            <person name="Slot J.C."/>
            <person name="St John F."/>
            <person name="Stenlid J."/>
            <person name="Sun H."/>
            <person name="Sun S."/>
            <person name="Syed K."/>
            <person name="Tsang A."/>
            <person name="Wiebenga A."/>
            <person name="Young D."/>
            <person name="Pisabarro A."/>
            <person name="Eastwood D.C."/>
            <person name="Martin F."/>
            <person name="Cullen D."/>
            <person name="Grigoriev I.V."/>
            <person name="Hibbett D.S."/>
        </authorList>
    </citation>
    <scope>NUCLEOTIDE SEQUENCE [LARGE SCALE GENOMIC DNA]</scope>
    <source>
        <strain evidence="10 11">ATCC 11539</strain>
    </source>
</reference>
<evidence type="ECO:0000259" key="9">
    <source>
        <dbReference type="Pfam" id="PF09811"/>
    </source>
</evidence>
<keyword evidence="11" id="KW-1185">Reference proteome</keyword>
<evidence type="ECO:0000256" key="3">
    <source>
        <dbReference type="ARBA" id="ARBA00007096"/>
    </source>
</evidence>
<feature type="compositionally biased region" description="Basic and acidic residues" evidence="8">
    <location>
        <begin position="178"/>
        <end position="190"/>
    </location>
</feature>
<dbReference type="PANTHER" id="PTHR18829">
    <property type="entry name" value="PROTEIN YAE1 HOMOLOG"/>
    <property type="match status" value="1"/>
</dbReference>
<dbReference type="OMA" id="TEEAGWA"/>
<evidence type="ECO:0000256" key="5">
    <source>
        <dbReference type="ARBA" id="ARBA00018400"/>
    </source>
</evidence>
<dbReference type="HOGENOM" id="CLU_091047_0_0_1"/>
<proteinExistence type="inferred from homology"/>
<dbReference type="EMBL" id="KB469303">
    <property type="protein sequence ID" value="EPQ54949.1"/>
    <property type="molecule type" value="Genomic_DNA"/>
</dbReference>
<evidence type="ECO:0000313" key="11">
    <source>
        <dbReference type="Proteomes" id="UP000030669"/>
    </source>
</evidence>
<dbReference type="InterPro" id="IPR038881">
    <property type="entry name" value="Yae1-like"/>
</dbReference>
<feature type="region of interest" description="Disordered" evidence="8">
    <location>
        <begin position="178"/>
        <end position="197"/>
    </location>
</feature>
<dbReference type="AlphaFoldDB" id="S7RPY5"/>
<dbReference type="PANTHER" id="PTHR18829:SF0">
    <property type="entry name" value="PROTEIN YAE1 HOMOLOG"/>
    <property type="match status" value="1"/>
</dbReference>
<evidence type="ECO:0000256" key="6">
    <source>
        <dbReference type="ARBA" id="ARBA00022490"/>
    </source>
</evidence>
<evidence type="ECO:0000256" key="7">
    <source>
        <dbReference type="ARBA" id="ARBA00023242"/>
    </source>
</evidence>
<evidence type="ECO:0000256" key="2">
    <source>
        <dbReference type="ARBA" id="ARBA00004496"/>
    </source>
</evidence>
<dbReference type="STRING" id="670483.S7RPY5"/>
<dbReference type="Proteomes" id="UP000030669">
    <property type="component" value="Unassembled WGS sequence"/>
</dbReference>
<dbReference type="RefSeq" id="XP_007867155.1">
    <property type="nucleotide sequence ID" value="XM_007868964.1"/>
</dbReference>
<dbReference type="InterPro" id="IPR019191">
    <property type="entry name" value="Essential_protein_Yae1_N"/>
</dbReference>
<dbReference type="GO" id="GO:0005737">
    <property type="term" value="C:cytoplasm"/>
    <property type="evidence" value="ECO:0007669"/>
    <property type="project" value="UniProtKB-SubCell"/>
</dbReference>
<name>S7RPY5_GLOTA</name>
<organism evidence="10 11">
    <name type="scientific">Gloeophyllum trabeum (strain ATCC 11539 / FP-39264 / Madison 617)</name>
    <name type="common">Brown rot fungus</name>
    <dbReference type="NCBI Taxonomy" id="670483"/>
    <lineage>
        <taxon>Eukaryota</taxon>
        <taxon>Fungi</taxon>
        <taxon>Dikarya</taxon>
        <taxon>Basidiomycota</taxon>
        <taxon>Agaricomycotina</taxon>
        <taxon>Agaricomycetes</taxon>
        <taxon>Gloeophyllales</taxon>
        <taxon>Gloeophyllaceae</taxon>
        <taxon>Gloeophyllum</taxon>
    </lineage>
</organism>
<evidence type="ECO:0000256" key="8">
    <source>
        <dbReference type="SAM" id="MobiDB-lite"/>
    </source>
</evidence>
<feature type="region of interest" description="Disordered" evidence="8">
    <location>
        <begin position="127"/>
        <end position="148"/>
    </location>
</feature>
<gene>
    <name evidence="10" type="ORF">GLOTRDRAFT_130096</name>
</gene>
<keyword evidence="7" id="KW-0539">Nucleus</keyword>
<dbReference type="OrthoDB" id="20086at2759"/>
<keyword evidence="6" id="KW-0963">Cytoplasm</keyword>
<dbReference type="eggNOG" id="KOG4774">
    <property type="taxonomic scope" value="Eukaryota"/>
</dbReference>